<dbReference type="AlphaFoldDB" id="A0A0E9ULF7"/>
<reference evidence="2" key="2">
    <citation type="journal article" date="2015" name="Fish Shellfish Immunol.">
        <title>Early steps in the European eel (Anguilla anguilla)-Vibrio vulnificus interaction in the gills: Role of the RtxA13 toxin.</title>
        <authorList>
            <person name="Callol A."/>
            <person name="Pajuelo D."/>
            <person name="Ebbesson L."/>
            <person name="Teles M."/>
            <person name="MacKenzie S."/>
            <person name="Amaro C."/>
        </authorList>
    </citation>
    <scope>NUCLEOTIDE SEQUENCE</scope>
</reference>
<accession>A0A0E9ULF7</accession>
<evidence type="ECO:0000256" key="1">
    <source>
        <dbReference type="SAM" id="MobiDB-lite"/>
    </source>
</evidence>
<sequence length="31" mass="3473">MLQNNRRHMLATGRRGTSGTVTRCPISQSSR</sequence>
<dbReference type="EMBL" id="GBXM01042487">
    <property type="protein sequence ID" value="JAH66090.1"/>
    <property type="molecule type" value="Transcribed_RNA"/>
</dbReference>
<feature type="compositionally biased region" description="Low complexity" evidence="1">
    <location>
        <begin position="12"/>
        <end position="23"/>
    </location>
</feature>
<name>A0A0E9ULF7_ANGAN</name>
<protein>
    <submittedName>
        <fullName evidence="2">Uncharacterized protein</fullName>
    </submittedName>
</protein>
<reference evidence="2" key="1">
    <citation type="submission" date="2014-11" db="EMBL/GenBank/DDBJ databases">
        <authorList>
            <person name="Amaro Gonzalez C."/>
        </authorList>
    </citation>
    <scope>NUCLEOTIDE SEQUENCE</scope>
</reference>
<evidence type="ECO:0000313" key="2">
    <source>
        <dbReference type="EMBL" id="JAH66090.1"/>
    </source>
</evidence>
<feature type="region of interest" description="Disordered" evidence="1">
    <location>
        <begin position="1"/>
        <end position="31"/>
    </location>
</feature>
<proteinExistence type="predicted"/>
<organism evidence="2">
    <name type="scientific">Anguilla anguilla</name>
    <name type="common">European freshwater eel</name>
    <name type="synonym">Muraena anguilla</name>
    <dbReference type="NCBI Taxonomy" id="7936"/>
    <lineage>
        <taxon>Eukaryota</taxon>
        <taxon>Metazoa</taxon>
        <taxon>Chordata</taxon>
        <taxon>Craniata</taxon>
        <taxon>Vertebrata</taxon>
        <taxon>Euteleostomi</taxon>
        <taxon>Actinopterygii</taxon>
        <taxon>Neopterygii</taxon>
        <taxon>Teleostei</taxon>
        <taxon>Anguilliformes</taxon>
        <taxon>Anguillidae</taxon>
        <taxon>Anguilla</taxon>
    </lineage>
</organism>